<evidence type="ECO:0008006" key="3">
    <source>
        <dbReference type="Google" id="ProtNLM"/>
    </source>
</evidence>
<reference evidence="1 2" key="1">
    <citation type="submission" date="2018-07" db="EMBL/GenBank/DDBJ databases">
        <title>Genomic Encyclopedia of Type Strains, Phase III (KMG-III): the genomes of soil and plant-associated and newly described type strains.</title>
        <authorList>
            <person name="Whitman W."/>
        </authorList>
    </citation>
    <scope>NUCLEOTIDE SEQUENCE [LARGE SCALE GENOMIC DNA]</scope>
    <source>
        <strain evidence="1 2">CECT 7506</strain>
    </source>
</reference>
<dbReference type="EMBL" id="QPJD01000002">
    <property type="protein sequence ID" value="RCW50862.1"/>
    <property type="molecule type" value="Genomic_DNA"/>
</dbReference>
<dbReference type="Proteomes" id="UP000252415">
    <property type="component" value="Unassembled WGS sequence"/>
</dbReference>
<evidence type="ECO:0000313" key="1">
    <source>
        <dbReference type="EMBL" id="RCW50862.1"/>
    </source>
</evidence>
<keyword evidence="2" id="KW-1185">Reference proteome</keyword>
<sequence>MNNGKSLDEIGIKYRTDKNSRCHNYLATYEFFFNPFKEKDIVLLEIGGFRGASLKMWEEFFPKAKIICIDIDPNVKNLENDRISVEIGDISSKHLLDSFKIKYPKINIIIDDASHRWDHQRIAFEELFQIVSPGGYYIVEDLHTSYMPYFSGQDRQPFIEYLKNRIDYNNLIRDYGTFQEAILNYENSTNPEIIKIEKQIDFMTFISKACIIKKRS</sequence>
<dbReference type="AlphaFoldDB" id="A0A368W692"/>
<accession>A0A368W692</accession>
<dbReference type="CDD" id="cd02440">
    <property type="entry name" value="AdoMet_MTases"/>
    <property type="match status" value="1"/>
</dbReference>
<dbReference type="OrthoDB" id="9810615at2"/>
<dbReference type="SUPFAM" id="SSF53335">
    <property type="entry name" value="S-adenosyl-L-methionine-dependent methyltransferases"/>
    <property type="match status" value="1"/>
</dbReference>
<protein>
    <recommendedName>
        <fullName evidence="3">Methyltransferase family protein</fullName>
    </recommendedName>
</protein>
<organism evidence="1 2">
    <name type="scientific">Paenibacillus prosopidis</name>
    <dbReference type="NCBI Taxonomy" id="630520"/>
    <lineage>
        <taxon>Bacteria</taxon>
        <taxon>Bacillati</taxon>
        <taxon>Bacillota</taxon>
        <taxon>Bacilli</taxon>
        <taxon>Bacillales</taxon>
        <taxon>Paenibacillaceae</taxon>
        <taxon>Paenibacillus</taxon>
    </lineage>
</organism>
<dbReference type="Gene3D" id="3.40.50.150">
    <property type="entry name" value="Vaccinia Virus protein VP39"/>
    <property type="match status" value="1"/>
</dbReference>
<proteinExistence type="predicted"/>
<gene>
    <name evidence="1" type="ORF">DFP97_10254</name>
</gene>
<dbReference type="RefSeq" id="WP_114378383.1">
    <property type="nucleotide sequence ID" value="NZ_QPJD01000002.1"/>
</dbReference>
<name>A0A368W692_9BACL</name>
<dbReference type="InterPro" id="IPR029063">
    <property type="entry name" value="SAM-dependent_MTases_sf"/>
</dbReference>
<comment type="caution">
    <text evidence="1">The sequence shown here is derived from an EMBL/GenBank/DDBJ whole genome shotgun (WGS) entry which is preliminary data.</text>
</comment>
<evidence type="ECO:0000313" key="2">
    <source>
        <dbReference type="Proteomes" id="UP000252415"/>
    </source>
</evidence>